<feature type="compositionally biased region" description="Polar residues" evidence="1">
    <location>
        <begin position="283"/>
        <end position="296"/>
    </location>
</feature>
<keyword evidence="3" id="KW-1185">Reference proteome</keyword>
<evidence type="ECO:0000313" key="3">
    <source>
        <dbReference type="Proteomes" id="UP000594638"/>
    </source>
</evidence>
<dbReference type="PANTHER" id="PTHR33416">
    <property type="entry name" value="NUCLEAR PORE COMPLEX PROTEIN NUP1"/>
    <property type="match status" value="1"/>
</dbReference>
<evidence type="ECO:0008006" key="4">
    <source>
        <dbReference type="Google" id="ProtNLM"/>
    </source>
</evidence>
<name>A0A8S0S836_OLEEU</name>
<evidence type="ECO:0000256" key="1">
    <source>
        <dbReference type="SAM" id="MobiDB-lite"/>
    </source>
</evidence>
<dbReference type="Gramene" id="OE9A080091T2">
    <property type="protein sequence ID" value="OE9A080091C2"/>
    <property type="gene ID" value="OE9A080091"/>
</dbReference>
<dbReference type="AlphaFoldDB" id="A0A8S0S836"/>
<feature type="compositionally biased region" description="Acidic residues" evidence="1">
    <location>
        <begin position="297"/>
        <end position="308"/>
    </location>
</feature>
<gene>
    <name evidence="2" type="ORF">OLEA9_A080091</name>
</gene>
<dbReference type="PANTHER" id="PTHR33416:SF17">
    <property type="entry name" value="PROTEIN KAKU4"/>
    <property type="match status" value="1"/>
</dbReference>
<dbReference type="GO" id="GO:0071763">
    <property type="term" value="P:nuclear membrane organization"/>
    <property type="evidence" value="ECO:0007669"/>
    <property type="project" value="TreeGrafter"/>
</dbReference>
<feature type="region of interest" description="Disordered" evidence="1">
    <location>
        <begin position="245"/>
        <end position="329"/>
    </location>
</feature>
<proteinExistence type="predicted"/>
<accession>A0A8S0S836</accession>
<evidence type="ECO:0000313" key="2">
    <source>
        <dbReference type="EMBL" id="CAA2987894.1"/>
    </source>
</evidence>
<reference evidence="2 3" key="1">
    <citation type="submission" date="2019-12" db="EMBL/GenBank/DDBJ databases">
        <authorList>
            <person name="Alioto T."/>
            <person name="Alioto T."/>
            <person name="Gomez Garrido J."/>
        </authorList>
    </citation>
    <scope>NUCLEOTIDE SEQUENCE [LARGE SCALE GENOMIC DNA]</scope>
</reference>
<dbReference type="OrthoDB" id="666185at2759"/>
<dbReference type="Proteomes" id="UP000594638">
    <property type="component" value="Unassembled WGS sequence"/>
</dbReference>
<organism evidence="2 3">
    <name type="scientific">Olea europaea subsp. europaea</name>
    <dbReference type="NCBI Taxonomy" id="158383"/>
    <lineage>
        <taxon>Eukaryota</taxon>
        <taxon>Viridiplantae</taxon>
        <taxon>Streptophyta</taxon>
        <taxon>Embryophyta</taxon>
        <taxon>Tracheophyta</taxon>
        <taxon>Spermatophyta</taxon>
        <taxon>Magnoliopsida</taxon>
        <taxon>eudicotyledons</taxon>
        <taxon>Gunneridae</taxon>
        <taxon>Pentapetalae</taxon>
        <taxon>asterids</taxon>
        <taxon>lamiids</taxon>
        <taxon>Lamiales</taxon>
        <taxon>Oleaceae</taxon>
        <taxon>Oleeae</taxon>
        <taxon>Olea</taxon>
    </lineage>
</organism>
<comment type="caution">
    <text evidence="2">The sequence shown here is derived from an EMBL/GenBank/DDBJ whole genome shotgun (WGS) entry which is preliminary data.</text>
</comment>
<dbReference type="GO" id="GO:0005635">
    <property type="term" value="C:nuclear envelope"/>
    <property type="evidence" value="ECO:0007669"/>
    <property type="project" value="TreeGrafter"/>
</dbReference>
<dbReference type="EMBL" id="CACTIH010003955">
    <property type="protein sequence ID" value="CAA2987894.1"/>
    <property type="molecule type" value="Genomic_DNA"/>
</dbReference>
<sequence length="329" mass="35799">MAEGVELLLNEDDVENDSGYNVPSDGINELNKGTLEVIQSRQGSHSRVGKSDIKHIIEQLIMHEMFSREECDRLIKIINSRLVDYSTTEAGEIRLLTVSPGETVGNENVDLHNRTVMEAKRWLGDKKMGSSPVSDLAYGTFGFNSTVPANIGSEVGSPVDMAKSYMKVRPPWASHTRQIEKQNSLASGSWNIQEELRRVRSKATDEMLSSLSSKIDLSLAPKSSLGYVGTDIPAASMLEKKNELNSSTLTKSMDAPPNPDAGVRSNPILSALDSRQDGGVNDTLPSKPTTFVTGNNEDSEAILNDDECNASKPPHPPSPSNDVEHHDGV</sequence>
<protein>
    <recommendedName>
        <fullName evidence="4">Protein KAKU4-like</fullName>
    </recommendedName>
</protein>